<dbReference type="InterPro" id="IPR002912">
    <property type="entry name" value="ACT_dom"/>
</dbReference>
<dbReference type="InterPro" id="IPR006140">
    <property type="entry name" value="D-isomer_DH_NAD-bd"/>
</dbReference>
<keyword evidence="15" id="KW-1185">Reference proteome</keyword>
<evidence type="ECO:0000256" key="2">
    <source>
        <dbReference type="ARBA" id="ARBA00005216"/>
    </source>
</evidence>
<accession>A0A1T4MGL2</accession>
<dbReference type="EC" id="1.1.1.399" evidence="4"/>
<evidence type="ECO:0000259" key="13">
    <source>
        <dbReference type="PROSITE" id="PS51671"/>
    </source>
</evidence>
<dbReference type="InterPro" id="IPR029753">
    <property type="entry name" value="D-isomer_DH_CS"/>
</dbReference>
<dbReference type="PROSITE" id="PS51671">
    <property type="entry name" value="ACT"/>
    <property type="match status" value="1"/>
</dbReference>
<gene>
    <name evidence="14" type="ORF">SAMN02745110_01215</name>
</gene>
<dbReference type="SUPFAM" id="SSF55021">
    <property type="entry name" value="ACT-like"/>
    <property type="match status" value="1"/>
</dbReference>
<evidence type="ECO:0000256" key="5">
    <source>
        <dbReference type="ARBA" id="ARBA00013143"/>
    </source>
</evidence>
<dbReference type="CDD" id="cd12174">
    <property type="entry name" value="PGDH_like_3"/>
    <property type="match status" value="1"/>
</dbReference>
<dbReference type="CDD" id="cd04901">
    <property type="entry name" value="ACT_3PGDH"/>
    <property type="match status" value="1"/>
</dbReference>
<sequence length="386" mass="41256">MKINCLNPIAKCGTDLFTNDYQITEEFNEADVVLVRSAAMHDLTVSDKLLAVARAGAGVNNIPIDAYAEKGIVVFNTPGANANGVKELVLAGLLLGSRDIIGGANWVTESKDDADIAKTAEKKKKAFAGNEIQGKKLGVIGLGAIGALVANAAVSLGMEVYGYDPYVSVDAAWKLSRSVKHITNVNDIYTNCDFITVHVPLLDSTKGMINADAISRMKDGVVVLNFARDILIDEKALLDAIDEGHVKRYVTDFANPTVAGHKGVICTPHLGASTEESEDNCAIMAVKEIRDFIENGNVVNSVNYPRCEAGVCESASRVTVCHKNIPNMLTQFTGVFANKGINVTEMVSKSKGDYAYTILDISEKATEDMAAALSAIDGVVRVRIVK</sequence>
<comment type="function">
    <text evidence="1">Catalyzes the reversible oxidation of 3-phospho-D-glycerate to 3-phosphonooxypyruvate, the first step of the phosphorylated L-serine biosynthesis pathway. Also catalyzes the reversible oxidation of 2-hydroxyglutarate to 2-oxoglutarate.</text>
</comment>
<feature type="domain" description="ACT" evidence="13">
    <location>
        <begin position="317"/>
        <end position="386"/>
    </location>
</feature>
<dbReference type="EMBL" id="FUXA01000007">
    <property type="protein sequence ID" value="SJZ66053.1"/>
    <property type="molecule type" value="Genomic_DNA"/>
</dbReference>
<dbReference type="GO" id="GO:0051287">
    <property type="term" value="F:NAD binding"/>
    <property type="evidence" value="ECO:0007669"/>
    <property type="project" value="InterPro"/>
</dbReference>
<dbReference type="InterPro" id="IPR029752">
    <property type="entry name" value="D-isomer_DH_CS1"/>
</dbReference>
<evidence type="ECO:0000256" key="3">
    <source>
        <dbReference type="ARBA" id="ARBA00005854"/>
    </source>
</evidence>
<dbReference type="InterPro" id="IPR036291">
    <property type="entry name" value="NAD(P)-bd_dom_sf"/>
</dbReference>
<comment type="catalytic activity">
    <reaction evidence="10">
        <text>(R)-2-hydroxyglutarate + NAD(+) = 2-oxoglutarate + NADH + H(+)</text>
        <dbReference type="Rhea" id="RHEA:49612"/>
        <dbReference type="ChEBI" id="CHEBI:15378"/>
        <dbReference type="ChEBI" id="CHEBI:15801"/>
        <dbReference type="ChEBI" id="CHEBI:16810"/>
        <dbReference type="ChEBI" id="CHEBI:57540"/>
        <dbReference type="ChEBI" id="CHEBI:57945"/>
        <dbReference type="EC" id="1.1.1.399"/>
    </reaction>
</comment>
<evidence type="ECO:0000256" key="12">
    <source>
        <dbReference type="RuleBase" id="RU003719"/>
    </source>
</evidence>
<evidence type="ECO:0000256" key="4">
    <source>
        <dbReference type="ARBA" id="ARBA00013001"/>
    </source>
</evidence>
<evidence type="ECO:0000256" key="10">
    <source>
        <dbReference type="ARBA" id="ARBA00048126"/>
    </source>
</evidence>
<keyword evidence="8" id="KW-0520">NAD</keyword>
<dbReference type="FunFam" id="3.40.50.720:FF:000584">
    <property type="entry name" value="D-3-phosphoglycerate dehydrogenase"/>
    <property type="match status" value="1"/>
</dbReference>
<proteinExistence type="inferred from homology"/>
<keyword evidence="7 12" id="KW-0560">Oxidoreductase</keyword>
<comment type="similarity">
    <text evidence="3 12">Belongs to the D-isomer specific 2-hydroxyacid dehydrogenase family.</text>
</comment>
<dbReference type="SUPFAM" id="SSF52283">
    <property type="entry name" value="Formate/glycerate dehydrogenase catalytic domain-like"/>
    <property type="match status" value="1"/>
</dbReference>
<protein>
    <recommendedName>
        <fullName evidence="6">D-3-phosphoglycerate dehydrogenase</fullName>
        <ecNumber evidence="4">1.1.1.399</ecNumber>
        <ecNumber evidence="5">1.1.1.95</ecNumber>
    </recommendedName>
    <alternativeName>
        <fullName evidence="9">2-oxoglutarate reductase</fullName>
    </alternativeName>
</protein>
<dbReference type="PANTHER" id="PTHR42938:SF47">
    <property type="entry name" value="HYDROXYPYRUVATE REDUCTASE"/>
    <property type="match status" value="1"/>
</dbReference>
<evidence type="ECO:0000256" key="7">
    <source>
        <dbReference type="ARBA" id="ARBA00023002"/>
    </source>
</evidence>
<comment type="pathway">
    <text evidence="2">Amino-acid biosynthesis; L-serine biosynthesis; L-serine from 3-phospho-D-glycerate: step 1/3.</text>
</comment>
<evidence type="ECO:0000313" key="15">
    <source>
        <dbReference type="Proteomes" id="UP000189857"/>
    </source>
</evidence>
<reference evidence="14 15" key="1">
    <citation type="submission" date="2017-02" db="EMBL/GenBank/DDBJ databases">
        <authorList>
            <person name="Peterson S.W."/>
        </authorList>
    </citation>
    <scope>NUCLEOTIDE SEQUENCE [LARGE SCALE GENOMIC DNA]</scope>
    <source>
        <strain evidence="14 15">ATCC 17233</strain>
    </source>
</reference>
<evidence type="ECO:0000256" key="8">
    <source>
        <dbReference type="ARBA" id="ARBA00023027"/>
    </source>
</evidence>
<dbReference type="Proteomes" id="UP000189857">
    <property type="component" value="Unassembled WGS sequence"/>
</dbReference>
<dbReference type="Pfam" id="PF00389">
    <property type="entry name" value="2-Hacid_dh"/>
    <property type="match status" value="1"/>
</dbReference>
<dbReference type="SUPFAM" id="SSF51735">
    <property type="entry name" value="NAD(P)-binding Rossmann-fold domains"/>
    <property type="match status" value="1"/>
</dbReference>
<name>A0A1T4MGL2_9FIRM</name>
<dbReference type="PANTHER" id="PTHR42938">
    <property type="entry name" value="FORMATE DEHYDROGENASE 1"/>
    <property type="match status" value="1"/>
</dbReference>
<dbReference type="Gene3D" id="3.30.70.260">
    <property type="match status" value="1"/>
</dbReference>
<organism evidence="14 15">
    <name type="scientific">Eubacterium ruminantium</name>
    <dbReference type="NCBI Taxonomy" id="42322"/>
    <lineage>
        <taxon>Bacteria</taxon>
        <taxon>Bacillati</taxon>
        <taxon>Bacillota</taxon>
        <taxon>Clostridia</taxon>
        <taxon>Eubacteriales</taxon>
        <taxon>Eubacteriaceae</taxon>
        <taxon>Eubacterium</taxon>
    </lineage>
</organism>
<evidence type="ECO:0000256" key="1">
    <source>
        <dbReference type="ARBA" id="ARBA00003800"/>
    </source>
</evidence>
<dbReference type="AlphaFoldDB" id="A0A1T4MGL2"/>
<dbReference type="RefSeq" id="WP_078787061.1">
    <property type="nucleotide sequence ID" value="NZ_FMTO01000006.1"/>
</dbReference>
<dbReference type="InterPro" id="IPR045865">
    <property type="entry name" value="ACT-like_dom_sf"/>
</dbReference>
<dbReference type="Pfam" id="PF02826">
    <property type="entry name" value="2-Hacid_dh_C"/>
    <property type="match status" value="1"/>
</dbReference>
<dbReference type="UniPathway" id="UPA00135">
    <property type="reaction ID" value="UER00196"/>
</dbReference>
<evidence type="ECO:0000256" key="11">
    <source>
        <dbReference type="ARBA" id="ARBA00048731"/>
    </source>
</evidence>
<dbReference type="PROSITE" id="PS00065">
    <property type="entry name" value="D_2_HYDROXYACID_DH_1"/>
    <property type="match status" value="1"/>
</dbReference>
<dbReference type="EC" id="1.1.1.95" evidence="5"/>
<dbReference type="OrthoDB" id="9805416at2"/>
<dbReference type="PROSITE" id="PS00670">
    <property type="entry name" value="D_2_HYDROXYACID_DH_2"/>
    <property type="match status" value="1"/>
</dbReference>
<dbReference type="Gene3D" id="3.40.50.720">
    <property type="entry name" value="NAD(P)-binding Rossmann-like Domain"/>
    <property type="match status" value="2"/>
</dbReference>
<dbReference type="InterPro" id="IPR006139">
    <property type="entry name" value="D-isomer_2_OHA_DH_cat_dom"/>
</dbReference>
<dbReference type="GO" id="GO:0004617">
    <property type="term" value="F:phosphoglycerate dehydrogenase activity"/>
    <property type="evidence" value="ECO:0007669"/>
    <property type="project" value="UniProtKB-EC"/>
</dbReference>
<evidence type="ECO:0000256" key="6">
    <source>
        <dbReference type="ARBA" id="ARBA00021582"/>
    </source>
</evidence>
<comment type="catalytic activity">
    <reaction evidence="11">
        <text>(2R)-3-phosphoglycerate + NAD(+) = 3-phosphooxypyruvate + NADH + H(+)</text>
        <dbReference type="Rhea" id="RHEA:12641"/>
        <dbReference type="ChEBI" id="CHEBI:15378"/>
        <dbReference type="ChEBI" id="CHEBI:18110"/>
        <dbReference type="ChEBI" id="CHEBI:57540"/>
        <dbReference type="ChEBI" id="CHEBI:57945"/>
        <dbReference type="ChEBI" id="CHEBI:58272"/>
        <dbReference type="EC" id="1.1.1.95"/>
    </reaction>
</comment>
<evidence type="ECO:0000256" key="9">
    <source>
        <dbReference type="ARBA" id="ARBA00030455"/>
    </source>
</evidence>
<evidence type="ECO:0000313" key="14">
    <source>
        <dbReference type="EMBL" id="SJZ66053.1"/>
    </source>
</evidence>